<name>A0AAN5D3Y3_9BILA</name>
<dbReference type="EMBL" id="BTRK01000005">
    <property type="protein sequence ID" value="GMR55237.1"/>
    <property type="molecule type" value="Genomic_DNA"/>
</dbReference>
<dbReference type="AlphaFoldDB" id="A0AAN5D3Y3"/>
<organism evidence="1 2">
    <name type="scientific">Pristionchus mayeri</name>
    <dbReference type="NCBI Taxonomy" id="1317129"/>
    <lineage>
        <taxon>Eukaryota</taxon>
        <taxon>Metazoa</taxon>
        <taxon>Ecdysozoa</taxon>
        <taxon>Nematoda</taxon>
        <taxon>Chromadorea</taxon>
        <taxon>Rhabditida</taxon>
        <taxon>Rhabditina</taxon>
        <taxon>Diplogasteromorpha</taxon>
        <taxon>Diplogasteroidea</taxon>
        <taxon>Neodiplogasteridae</taxon>
        <taxon>Pristionchus</taxon>
    </lineage>
</organism>
<feature type="non-terminal residue" evidence="1">
    <location>
        <position position="1"/>
    </location>
</feature>
<protein>
    <submittedName>
        <fullName evidence="1">Uncharacterized protein</fullName>
    </submittedName>
</protein>
<dbReference type="Proteomes" id="UP001328107">
    <property type="component" value="Unassembled WGS sequence"/>
</dbReference>
<evidence type="ECO:0000313" key="1">
    <source>
        <dbReference type="EMBL" id="GMR55237.1"/>
    </source>
</evidence>
<accession>A0AAN5D3Y3</accession>
<proteinExistence type="predicted"/>
<keyword evidence="2" id="KW-1185">Reference proteome</keyword>
<gene>
    <name evidence="1" type="ORF">PMAYCL1PPCAC_25432</name>
</gene>
<comment type="caution">
    <text evidence="1">The sequence shown here is derived from an EMBL/GenBank/DDBJ whole genome shotgun (WGS) entry which is preliminary data.</text>
</comment>
<sequence length="97" mass="11190">KQLLRKASMSLIDHPRPNPYNHSLNVTLSCDCKRSGDWLCEVNIGGIEFTILFRCSFVILRDLRNSIILLVSLRTPMLAFTWILSTLQRPTTTKRPF</sequence>
<reference evidence="2" key="1">
    <citation type="submission" date="2022-10" db="EMBL/GenBank/DDBJ databases">
        <title>Genome assembly of Pristionchus species.</title>
        <authorList>
            <person name="Yoshida K."/>
            <person name="Sommer R.J."/>
        </authorList>
    </citation>
    <scope>NUCLEOTIDE SEQUENCE [LARGE SCALE GENOMIC DNA]</scope>
    <source>
        <strain evidence="2">RS5460</strain>
    </source>
</reference>
<evidence type="ECO:0000313" key="2">
    <source>
        <dbReference type="Proteomes" id="UP001328107"/>
    </source>
</evidence>